<keyword evidence="3 6" id="KW-0067">ATP-binding</keyword>
<keyword evidence="6" id="KW-0131">Cell cycle</keyword>
<keyword evidence="6" id="KW-0132">Cell division</keyword>
<dbReference type="GO" id="GO:0005524">
    <property type="term" value="F:ATP binding"/>
    <property type="evidence" value="ECO:0007669"/>
    <property type="project" value="UniProtKB-KW"/>
</dbReference>
<dbReference type="EMBL" id="LBRE01000047">
    <property type="protein sequence ID" value="KKP90099.1"/>
    <property type="molecule type" value="Genomic_DNA"/>
</dbReference>
<dbReference type="AlphaFoldDB" id="A0A0G0D751"/>
<evidence type="ECO:0000256" key="4">
    <source>
        <dbReference type="SAM" id="MobiDB-lite"/>
    </source>
</evidence>
<evidence type="ECO:0000259" key="5">
    <source>
        <dbReference type="PROSITE" id="PS50893"/>
    </source>
</evidence>
<dbReference type="InterPro" id="IPR003439">
    <property type="entry name" value="ABC_transporter-like_ATP-bd"/>
</dbReference>
<dbReference type="PANTHER" id="PTHR24220:SF470">
    <property type="entry name" value="CELL DIVISION ATP-BINDING PROTEIN FTSE"/>
    <property type="match status" value="1"/>
</dbReference>
<dbReference type="FunFam" id="3.40.50.300:FF:000056">
    <property type="entry name" value="Cell division ATP-binding protein FtsE"/>
    <property type="match status" value="1"/>
</dbReference>
<name>A0A0G0D751_9BACT</name>
<dbReference type="InterPro" id="IPR015854">
    <property type="entry name" value="ABC_transpr_LolD-like"/>
</dbReference>
<gene>
    <name evidence="6" type="ORF">UR96_C0047G0029</name>
</gene>
<evidence type="ECO:0000256" key="2">
    <source>
        <dbReference type="ARBA" id="ARBA00022741"/>
    </source>
</evidence>
<dbReference type="InterPro" id="IPR003593">
    <property type="entry name" value="AAA+_ATPase"/>
</dbReference>
<dbReference type="GO" id="GO:0022857">
    <property type="term" value="F:transmembrane transporter activity"/>
    <property type="evidence" value="ECO:0007669"/>
    <property type="project" value="TreeGrafter"/>
</dbReference>
<dbReference type="GO" id="GO:0051301">
    <property type="term" value="P:cell division"/>
    <property type="evidence" value="ECO:0007669"/>
    <property type="project" value="UniProtKB-KW"/>
</dbReference>
<dbReference type="InterPro" id="IPR027417">
    <property type="entry name" value="P-loop_NTPase"/>
</dbReference>
<dbReference type="GO" id="GO:0005886">
    <property type="term" value="C:plasma membrane"/>
    <property type="evidence" value="ECO:0007669"/>
    <property type="project" value="UniProtKB-ARBA"/>
</dbReference>
<reference evidence="6 7" key="1">
    <citation type="journal article" date="2015" name="Nature">
        <title>rRNA introns, odd ribosomes, and small enigmatic genomes across a large radiation of phyla.</title>
        <authorList>
            <person name="Brown C.T."/>
            <person name="Hug L.A."/>
            <person name="Thomas B.C."/>
            <person name="Sharon I."/>
            <person name="Castelle C.J."/>
            <person name="Singh A."/>
            <person name="Wilkins M.J."/>
            <person name="Williams K.H."/>
            <person name="Banfield J.F."/>
        </authorList>
    </citation>
    <scope>NUCLEOTIDE SEQUENCE [LARGE SCALE GENOMIC DNA]</scope>
</reference>
<dbReference type="Pfam" id="PF00005">
    <property type="entry name" value="ABC_tran"/>
    <property type="match status" value="1"/>
</dbReference>
<proteinExistence type="inferred from homology"/>
<evidence type="ECO:0000256" key="3">
    <source>
        <dbReference type="ARBA" id="ARBA00022840"/>
    </source>
</evidence>
<organism evidence="6 7">
    <name type="scientific">candidate division WS6 bacterium GW2011_GWC1_36_11</name>
    <dbReference type="NCBI Taxonomy" id="1619090"/>
    <lineage>
        <taxon>Bacteria</taxon>
        <taxon>Candidatus Dojkabacteria</taxon>
    </lineage>
</organism>
<evidence type="ECO:0000313" key="6">
    <source>
        <dbReference type="EMBL" id="KKP90099.1"/>
    </source>
</evidence>
<dbReference type="PROSITE" id="PS50893">
    <property type="entry name" value="ABC_TRANSPORTER_2"/>
    <property type="match status" value="1"/>
</dbReference>
<comment type="similarity">
    <text evidence="1">Belongs to the ABC transporter superfamily.</text>
</comment>
<feature type="domain" description="ABC transporter" evidence="5">
    <location>
        <begin position="2"/>
        <end position="237"/>
    </location>
</feature>
<protein>
    <submittedName>
        <fullName evidence="6">Cell division ATP-binding protein FtsE</fullName>
    </submittedName>
</protein>
<evidence type="ECO:0000256" key="1">
    <source>
        <dbReference type="ARBA" id="ARBA00005417"/>
    </source>
</evidence>
<dbReference type="SUPFAM" id="SSF52540">
    <property type="entry name" value="P-loop containing nucleoside triphosphate hydrolases"/>
    <property type="match status" value="1"/>
</dbReference>
<sequence length="308" mass="34775">MLLFDKVSKKYDGGIIALEDVGFKVDQGEFFFLVGPSGAGKTTLMRLLIREEIPTSGSIFFKEIDVPNIPTKLLPTYRQRLGIVFQDIKLLSTKTLEENINFALDILGKEDKEIKETTDYLLETVGLQDRRNLFPHQLSGGEQQRGAIARALANNPELFIADEPTGNLDPDNAMQVLEILKKINKGGTTVMIISHDRGIVNEMKTRVVRIDQGKVISDNKGDYDTVKTPKKTSAEETKDKENKKEEENVKFKGLDIGINEIFDKAKISDIDMILNLTNSDLNNLKLNKSQQDELEKYVANYLNKEKHE</sequence>
<keyword evidence="2" id="KW-0547">Nucleotide-binding</keyword>
<feature type="region of interest" description="Disordered" evidence="4">
    <location>
        <begin position="219"/>
        <end position="245"/>
    </location>
</feature>
<dbReference type="Proteomes" id="UP000034140">
    <property type="component" value="Unassembled WGS sequence"/>
</dbReference>
<dbReference type="SMART" id="SM00382">
    <property type="entry name" value="AAA"/>
    <property type="match status" value="1"/>
</dbReference>
<dbReference type="PANTHER" id="PTHR24220">
    <property type="entry name" value="IMPORT ATP-BINDING PROTEIN"/>
    <property type="match status" value="1"/>
</dbReference>
<comment type="caution">
    <text evidence="6">The sequence shown here is derived from an EMBL/GenBank/DDBJ whole genome shotgun (WGS) entry which is preliminary data.</text>
</comment>
<evidence type="ECO:0000313" key="7">
    <source>
        <dbReference type="Proteomes" id="UP000034140"/>
    </source>
</evidence>
<dbReference type="GO" id="GO:0016887">
    <property type="term" value="F:ATP hydrolysis activity"/>
    <property type="evidence" value="ECO:0007669"/>
    <property type="project" value="InterPro"/>
</dbReference>
<accession>A0A0G0D751</accession>
<dbReference type="Gene3D" id="3.40.50.300">
    <property type="entry name" value="P-loop containing nucleotide triphosphate hydrolases"/>
    <property type="match status" value="1"/>
</dbReference>